<evidence type="ECO:0000256" key="13">
    <source>
        <dbReference type="ARBA" id="ARBA00023212"/>
    </source>
</evidence>
<keyword evidence="10 19" id="KW-0175">Coiled coil</keyword>
<feature type="domain" description="FHA" evidence="21">
    <location>
        <begin position="27"/>
        <end position="82"/>
    </location>
</feature>
<sequence length="744" mass="84599">MSGKAVLTCRPNSHPFPERTLCLDQPVKIGRSVARARAASNNAIFDCKVLSRNHALIWYSNGKFYLQDTKSSNGTFVNNHRLSKSGEESLPREVCSGDIVQFGVDVLENTRKVTHGCIVANLKLYLPDGKEAKASLSTSVITSNNVPVENLYELYQYLQEAIQREQLLESKLTSLQEMLNTIREATDQGWKALIAEDRLLTRVDALESQLVIYSKNFGEDKVKEELKKLQEDKNVYQNTAKEFLKKILEEKLEAVQKYQDVKRSLLSVEAQYTSLNEELTLSKIHVQELAQKLSLQMSRTDSAEVKLQEMEEEHRETIARLQRRNQELEKALEFHKEGVDTSLGDLRAPGSKVPFALRSSPVSLLKEMGMEDSLKTGAEDDDDDLMKKEAADLFTAQFDLLQYFASSDKQLPIDQSHLNTQIRTSDLGKVSNGCEEPLEAKSKNQIFLEEEIKETKTEEDYSKATGDYSGINMAMRDEMKASNEHLTKTSSLTSPNLEKTSQDYDGCHVIKEALGGERKLSEEFVIDSATQDNFENHLNRRNQNIEEKDILRKQLVEAEQSAKQSRNEAAQLSDRLKALTSELESLKQQQQEQALDNKLRDELHKLTHDLFKSKGMVSILEAEVLSLKEDCLKLQSENNRINQELEQLEHLRNTDVKEGDEALSQKVSLLEESLVLVSQRYMECNEEKTQIKRQLNDLQLDYQAISHQPYFNLFFALPCIVLILAITIAFYPTLSKLMGTADTP</sequence>
<keyword evidence="6" id="KW-0597">Phosphoprotein</keyword>
<evidence type="ECO:0000256" key="11">
    <source>
        <dbReference type="ARBA" id="ARBA00023128"/>
    </source>
</evidence>
<dbReference type="Pfam" id="PF00498">
    <property type="entry name" value="FHA"/>
    <property type="match status" value="1"/>
</dbReference>
<dbReference type="GO" id="GO:0042383">
    <property type="term" value="C:sarcolemma"/>
    <property type="evidence" value="ECO:0007669"/>
    <property type="project" value="UniProtKB-SubCell"/>
</dbReference>
<dbReference type="GO" id="GO:0005813">
    <property type="term" value="C:centrosome"/>
    <property type="evidence" value="ECO:0007669"/>
    <property type="project" value="UniProtKB-SubCell"/>
</dbReference>
<evidence type="ECO:0000256" key="8">
    <source>
        <dbReference type="ARBA" id="ARBA00022824"/>
    </source>
</evidence>
<evidence type="ECO:0000256" key="10">
    <source>
        <dbReference type="ARBA" id="ARBA00023054"/>
    </source>
</evidence>
<accession>A0A069DWL4</accession>
<reference evidence="22" key="1">
    <citation type="journal article" date="2015" name="J. Med. Entomol.">
        <title>A Deep Insight Into the Sialotranscriptome of the Chagas Disease Vector, Panstrongylus megistus (Hemiptera: Heteroptera).</title>
        <authorList>
            <person name="Ribeiro J.M."/>
            <person name="Schwarz A."/>
            <person name="Francischetti I.M."/>
        </authorList>
    </citation>
    <scope>NUCLEOTIDE SEQUENCE</scope>
    <source>
        <tissue evidence="22">Salivary glands</tissue>
    </source>
</reference>
<evidence type="ECO:0000256" key="15">
    <source>
        <dbReference type="ARBA" id="ARBA00060409"/>
    </source>
</evidence>
<keyword evidence="5" id="KW-0963">Cytoplasm</keyword>
<proteinExistence type="evidence at transcript level"/>
<dbReference type="PANTHER" id="PTHR15715:SF37">
    <property type="entry name" value="LD47843P"/>
    <property type="match status" value="1"/>
</dbReference>
<comment type="function">
    <text evidence="14">Associates with the striatin-interacting phosphatase and kinase (STRIPAK) core complex, forming the extended (SIKE1:SLMAP)STRIPAK complex. The (SIKE1:SLMAP)STRIPAK complex dephosphorylates STK3 leading to the inhibition of Hippo signaling and the control of cell growth. May play a role during myoblast fusion.</text>
</comment>
<protein>
    <recommendedName>
        <fullName evidence="18">Sarcolemmal membrane-associated protein</fullName>
    </recommendedName>
</protein>
<feature type="coiled-coil region" evidence="19">
    <location>
        <begin position="681"/>
        <end position="708"/>
    </location>
</feature>
<dbReference type="InterPro" id="IPR051176">
    <property type="entry name" value="Cent_Immune-Sig_Mod"/>
</dbReference>
<evidence type="ECO:0000256" key="4">
    <source>
        <dbReference type="ARBA" id="ARBA00022475"/>
    </source>
</evidence>
<evidence type="ECO:0000256" key="9">
    <source>
        <dbReference type="ARBA" id="ARBA00022989"/>
    </source>
</evidence>
<dbReference type="PANTHER" id="PTHR15715">
    <property type="entry name" value="CENTROSOMAL PROTEIN OF 170 KDA"/>
    <property type="match status" value="1"/>
</dbReference>
<keyword evidence="7 20" id="KW-0812">Transmembrane</keyword>
<evidence type="ECO:0000256" key="20">
    <source>
        <dbReference type="SAM" id="Phobius"/>
    </source>
</evidence>
<dbReference type="PROSITE" id="PS50006">
    <property type="entry name" value="FHA_DOMAIN"/>
    <property type="match status" value="1"/>
</dbReference>
<keyword evidence="9 20" id="KW-1133">Transmembrane helix</keyword>
<evidence type="ECO:0000256" key="5">
    <source>
        <dbReference type="ARBA" id="ARBA00022490"/>
    </source>
</evidence>
<evidence type="ECO:0000256" key="16">
    <source>
        <dbReference type="ARBA" id="ARBA00061687"/>
    </source>
</evidence>
<evidence type="ECO:0000256" key="18">
    <source>
        <dbReference type="ARBA" id="ARBA00074026"/>
    </source>
</evidence>
<evidence type="ECO:0000256" key="3">
    <source>
        <dbReference type="ARBA" id="ARBA00004389"/>
    </source>
</evidence>
<dbReference type="AlphaFoldDB" id="A0A069DWL4"/>
<keyword evidence="13" id="KW-0206">Cytoskeleton</keyword>
<comment type="similarity">
    <text evidence="16">Belongs to the SLMAP family.</text>
</comment>
<keyword evidence="8" id="KW-0256">Endoplasmic reticulum</keyword>
<feature type="transmembrane region" description="Helical" evidence="20">
    <location>
        <begin position="710"/>
        <end position="731"/>
    </location>
</feature>
<evidence type="ECO:0000256" key="2">
    <source>
        <dbReference type="ARBA" id="ARBA00004304"/>
    </source>
</evidence>
<comment type="subunit">
    <text evidence="17">Homodimer. Interacts with myosin. Interacts with SIKE1 and both associate with the STRIPAK core complex composed of PP2A catalytic and scaffolding subunits, the striatins (PP2A regulatory subunits), the striatin-associated proteins MOB4, STRIP1 and STRIP2, PDCD10 and members of the STE20 kinases, such as STK24 and STK26. Interacts (via FHA domain) with STK3 (when phosphorylated); the interaction associates STK3 with the STRIPAK complex.</text>
</comment>
<evidence type="ECO:0000313" key="22">
    <source>
        <dbReference type="EMBL" id="JAC88285.1"/>
    </source>
</evidence>
<dbReference type="InterPro" id="IPR008984">
    <property type="entry name" value="SMAD_FHA_dom_sf"/>
</dbReference>
<dbReference type="GO" id="GO:0031966">
    <property type="term" value="C:mitochondrial membrane"/>
    <property type="evidence" value="ECO:0007669"/>
    <property type="project" value="UniProtKB-SubCell"/>
</dbReference>
<keyword evidence="11" id="KW-0496">Mitochondrion</keyword>
<dbReference type="Gene3D" id="2.60.200.20">
    <property type="match status" value="1"/>
</dbReference>
<evidence type="ECO:0000259" key="21">
    <source>
        <dbReference type="PROSITE" id="PS50006"/>
    </source>
</evidence>
<dbReference type="SUPFAM" id="SSF49879">
    <property type="entry name" value="SMAD/FHA domain"/>
    <property type="match status" value="1"/>
</dbReference>
<evidence type="ECO:0000256" key="19">
    <source>
        <dbReference type="SAM" id="Coils"/>
    </source>
</evidence>
<dbReference type="GO" id="GO:0005789">
    <property type="term" value="C:endoplasmic reticulum membrane"/>
    <property type="evidence" value="ECO:0007669"/>
    <property type="project" value="UniProtKB-SubCell"/>
</dbReference>
<evidence type="ECO:0000256" key="6">
    <source>
        <dbReference type="ARBA" id="ARBA00022553"/>
    </source>
</evidence>
<evidence type="ECO:0000256" key="14">
    <source>
        <dbReference type="ARBA" id="ARBA00057671"/>
    </source>
</evidence>
<dbReference type="CDD" id="cd22679">
    <property type="entry name" value="FHA_SLMAP"/>
    <property type="match status" value="1"/>
</dbReference>
<feature type="coiled-coil region" evidence="19">
    <location>
        <begin position="219"/>
        <end position="338"/>
    </location>
</feature>
<evidence type="ECO:0000256" key="7">
    <source>
        <dbReference type="ARBA" id="ARBA00022692"/>
    </source>
</evidence>
<feature type="coiled-coil region" evidence="19">
    <location>
        <begin position="541"/>
        <end position="654"/>
    </location>
</feature>
<dbReference type="SMART" id="SM00240">
    <property type="entry name" value="FHA"/>
    <property type="match status" value="1"/>
</dbReference>
<evidence type="ECO:0000256" key="12">
    <source>
        <dbReference type="ARBA" id="ARBA00023136"/>
    </source>
</evidence>
<keyword evidence="4" id="KW-1003">Cell membrane</keyword>
<name>A0A069DWL4_9HEMI</name>
<evidence type="ECO:0000256" key="1">
    <source>
        <dbReference type="ARBA" id="ARBA00004300"/>
    </source>
</evidence>
<dbReference type="EMBL" id="GBGD01000604">
    <property type="protein sequence ID" value="JAC88285.1"/>
    <property type="molecule type" value="mRNA"/>
</dbReference>
<organism evidence="22">
    <name type="scientific">Panstrongylus megistus</name>
    <dbReference type="NCBI Taxonomy" id="65343"/>
    <lineage>
        <taxon>Eukaryota</taxon>
        <taxon>Metazoa</taxon>
        <taxon>Ecdysozoa</taxon>
        <taxon>Arthropoda</taxon>
        <taxon>Hexapoda</taxon>
        <taxon>Insecta</taxon>
        <taxon>Pterygota</taxon>
        <taxon>Neoptera</taxon>
        <taxon>Paraneoptera</taxon>
        <taxon>Hemiptera</taxon>
        <taxon>Heteroptera</taxon>
        <taxon>Panheteroptera</taxon>
        <taxon>Cimicomorpha</taxon>
        <taxon>Reduviidae</taxon>
        <taxon>Triatominae</taxon>
        <taxon>Panstrongylus</taxon>
    </lineage>
</organism>
<dbReference type="CDD" id="cd21911">
    <property type="entry name" value="CC1_SLMAP"/>
    <property type="match status" value="1"/>
</dbReference>
<keyword evidence="12 20" id="KW-0472">Membrane</keyword>
<comment type="subcellular location">
    <subcellularLocation>
        <location evidence="15">Cell membrane</location>
        <location evidence="15">Sarcolemma</location>
        <topology evidence="15">Single-pass type IV membrane protein</topology>
    </subcellularLocation>
    <subcellularLocation>
        <location evidence="1">Cytoplasm</location>
        <location evidence="1">Cytoskeleton</location>
        <location evidence="1">Microtubule organizing center</location>
        <location evidence="1">Centrosome</location>
    </subcellularLocation>
    <subcellularLocation>
        <location evidence="3">Endoplasmic reticulum membrane</location>
        <topology evidence="3">Single-pass membrane protein</topology>
    </subcellularLocation>
    <subcellularLocation>
        <location evidence="2">Mitochondrion membrane</location>
        <topology evidence="2">Single-pass membrane protein</topology>
    </subcellularLocation>
</comment>
<dbReference type="InterPro" id="IPR000253">
    <property type="entry name" value="FHA_dom"/>
</dbReference>
<evidence type="ECO:0000256" key="17">
    <source>
        <dbReference type="ARBA" id="ARBA00066015"/>
    </source>
</evidence>
<dbReference type="FunFam" id="2.60.200.20:FF:000003">
    <property type="entry name" value="sarcolemmal membrane-associated protein isoform X2"/>
    <property type="match status" value="1"/>
</dbReference>